<dbReference type="EMBL" id="GEBQ01022835">
    <property type="protein sequence ID" value="JAT17142.1"/>
    <property type="molecule type" value="Transcribed_RNA"/>
</dbReference>
<name>A0A1B6L0B5_9HEMI</name>
<evidence type="ECO:0000313" key="2">
    <source>
        <dbReference type="EMBL" id="JAT17142.1"/>
    </source>
</evidence>
<organism evidence="2">
    <name type="scientific">Graphocephala atropunctata</name>
    <dbReference type="NCBI Taxonomy" id="36148"/>
    <lineage>
        <taxon>Eukaryota</taxon>
        <taxon>Metazoa</taxon>
        <taxon>Ecdysozoa</taxon>
        <taxon>Arthropoda</taxon>
        <taxon>Hexapoda</taxon>
        <taxon>Insecta</taxon>
        <taxon>Pterygota</taxon>
        <taxon>Neoptera</taxon>
        <taxon>Paraneoptera</taxon>
        <taxon>Hemiptera</taxon>
        <taxon>Auchenorrhyncha</taxon>
        <taxon>Membracoidea</taxon>
        <taxon>Cicadellidae</taxon>
        <taxon>Cicadellinae</taxon>
        <taxon>Cicadellini</taxon>
        <taxon>Graphocephala</taxon>
    </lineage>
</organism>
<proteinExistence type="predicted"/>
<dbReference type="AlphaFoldDB" id="A0A1B6L0B5"/>
<evidence type="ECO:0000256" key="1">
    <source>
        <dbReference type="SAM" id="MobiDB-lite"/>
    </source>
</evidence>
<feature type="non-terminal residue" evidence="2">
    <location>
        <position position="1"/>
    </location>
</feature>
<reference evidence="2" key="1">
    <citation type="submission" date="2015-11" db="EMBL/GenBank/DDBJ databases">
        <title>De novo transcriptome assembly of four potential Pierce s Disease insect vectors from Arizona vineyards.</title>
        <authorList>
            <person name="Tassone E.E."/>
        </authorList>
    </citation>
    <scope>NUCLEOTIDE SEQUENCE</scope>
</reference>
<protein>
    <submittedName>
        <fullName evidence="2">Uncharacterized protein</fullName>
    </submittedName>
</protein>
<feature type="non-terminal residue" evidence="2">
    <location>
        <position position="260"/>
    </location>
</feature>
<gene>
    <name evidence="2" type="ORF">g.4343</name>
</gene>
<feature type="region of interest" description="Disordered" evidence="1">
    <location>
        <begin position="143"/>
        <end position="164"/>
    </location>
</feature>
<sequence length="260" mass="29711">RNVLMEIECSQSEISNNISLLFKDVVDSSEENVVSQGYEVHQMTNLVGGNPDSHPEYFDFNDYIETNEHMIRSDCVEDLEKMYPESVDMIDEDEDISRDQIKKGIDVINCNMDEDYSLANTIRLFGNNIDEIPMERIQIDDEVEENKSSENGMNENEEELPNKGNEETCCLNLDTCDIISLKEKTTSSNYTSKIDNAKFVSCTTINFEHIVHNTSRKINNFVGFGKNEENGNVAYSEVDNVLSVNADCFCDYDEMCDEDK</sequence>
<accession>A0A1B6L0B5</accession>